<gene>
    <name evidence="2" type="ORF">LCGC14_2406010</name>
</gene>
<dbReference type="InterPro" id="IPR052701">
    <property type="entry name" value="GAG_Ulvan_Degrading_Sulfatases"/>
</dbReference>
<dbReference type="Pfam" id="PF00884">
    <property type="entry name" value="Sulfatase"/>
    <property type="match status" value="1"/>
</dbReference>
<organism evidence="2">
    <name type="scientific">marine sediment metagenome</name>
    <dbReference type="NCBI Taxonomy" id="412755"/>
    <lineage>
        <taxon>unclassified sequences</taxon>
        <taxon>metagenomes</taxon>
        <taxon>ecological metagenomes</taxon>
    </lineage>
</organism>
<dbReference type="PANTHER" id="PTHR43751:SF3">
    <property type="entry name" value="SULFATASE N-TERMINAL DOMAIN-CONTAINING PROTEIN"/>
    <property type="match status" value="1"/>
</dbReference>
<dbReference type="EMBL" id="LAZR01036241">
    <property type="protein sequence ID" value="KKL25369.1"/>
    <property type="molecule type" value="Genomic_DNA"/>
</dbReference>
<dbReference type="PANTHER" id="PTHR43751">
    <property type="entry name" value="SULFATASE"/>
    <property type="match status" value="1"/>
</dbReference>
<name>A0A0F9BTX2_9ZZZZ</name>
<sequence length="453" mass="54610">MIKSNIILIILDTLRGDRLLQNFRDKDLTPNIRNLLKKAIYFENCIANSPWTFPSHINMFTGLYSTQYNLIKNKHKKIQNLTEILKENGYDTLCFTENPLISEINEFSRGFETLYRSWKAFVPWIDKTDRIAKIIKSLSFLDAFLRKWIKSNYLLRTWGHLKFRIEKLFYFIIKKLFWKIIISKFKNNTLNNLVKFKQILKEKGKGKPLYIYFNIMATHYPFLPTRDILKYFAITFEDFKLVKKFMLDPQKFRRNVNIRAKKISTNKIKIIKALYNASVYFSDLITKEIILLLKNLDLEQNSYIIITSDHGEHLCDKSDHYFWEHHTYLSIYEPLIRVPLIIYNTNYQYNLIKNQVQLKDIFHTILHLTGIPKDKNKHLILENSMIYQINTNLTPTLIFGEYLKPREELYNLLRFNRRIINKELIPRITHKIFFLRSNKYKFITYNDKIFYNL</sequence>
<protein>
    <recommendedName>
        <fullName evidence="1">Sulfatase N-terminal domain-containing protein</fullName>
    </recommendedName>
</protein>
<reference evidence="2" key="1">
    <citation type="journal article" date="2015" name="Nature">
        <title>Complex archaea that bridge the gap between prokaryotes and eukaryotes.</title>
        <authorList>
            <person name="Spang A."/>
            <person name="Saw J.H."/>
            <person name="Jorgensen S.L."/>
            <person name="Zaremba-Niedzwiedzka K."/>
            <person name="Martijn J."/>
            <person name="Lind A.E."/>
            <person name="van Eijk R."/>
            <person name="Schleper C."/>
            <person name="Guy L."/>
            <person name="Ettema T.J."/>
        </authorList>
    </citation>
    <scope>NUCLEOTIDE SEQUENCE</scope>
</reference>
<evidence type="ECO:0000313" key="2">
    <source>
        <dbReference type="EMBL" id="KKL25369.1"/>
    </source>
</evidence>
<accession>A0A0F9BTX2</accession>
<evidence type="ECO:0000259" key="1">
    <source>
        <dbReference type="Pfam" id="PF00884"/>
    </source>
</evidence>
<dbReference type="InterPro" id="IPR000917">
    <property type="entry name" value="Sulfatase_N"/>
</dbReference>
<feature type="domain" description="Sulfatase N-terminal" evidence="1">
    <location>
        <begin position="4"/>
        <end position="371"/>
    </location>
</feature>
<feature type="non-terminal residue" evidence="2">
    <location>
        <position position="453"/>
    </location>
</feature>
<dbReference type="AlphaFoldDB" id="A0A0F9BTX2"/>
<dbReference type="Gene3D" id="3.40.720.10">
    <property type="entry name" value="Alkaline Phosphatase, subunit A"/>
    <property type="match status" value="1"/>
</dbReference>
<dbReference type="SUPFAM" id="SSF53649">
    <property type="entry name" value="Alkaline phosphatase-like"/>
    <property type="match status" value="1"/>
</dbReference>
<comment type="caution">
    <text evidence="2">The sequence shown here is derived from an EMBL/GenBank/DDBJ whole genome shotgun (WGS) entry which is preliminary data.</text>
</comment>
<dbReference type="InterPro" id="IPR017850">
    <property type="entry name" value="Alkaline_phosphatase_core_sf"/>
</dbReference>
<proteinExistence type="predicted"/>